<dbReference type="Proteomes" id="UP001356427">
    <property type="component" value="Unassembled WGS sequence"/>
</dbReference>
<name>A0AAN8LL76_9TELE</name>
<accession>A0AAN8LL76</accession>
<reference evidence="1 2" key="1">
    <citation type="submission" date="2021-04" db="EMBL/GenBank/DDBJ databases">
        <authorList>
            <person name="De Guttry C."/>
            <person name="Zahm M."/>
            <person name="Klopp C."/>
            <person name="Cabau C."/>
            <person name="Louis A."/>
            <person name="Berthelot C."/>
            <person name="Parey E."/>
            <person name="Roest Crollius H."/>
            <person name="Montfort J."/>
            <person name="Robinson-Rechavi M."/>
            <person name="Bucao C."/>
            <person name="Bouchez O."/>
            <person name="Gislard M."/>
            <person name="Lluch J."/>
            <person name="Milhes M."/>
            <person name="Lampietro C."/>
            <person name="Lopez Roques C."/>
            <person name="Donnadieu C."/>
            <person name="Braasch I."/>
            <person name="Desvignes T."/>
            <person name="Postlethwait J."/>
            <person name="Bobe J."/>
            <person name="Wedekind C."/>
            <person name="Guiguen Y."/>
        </authorList>
    </citation>
    <scope>NUCLEOTIDE SEQUENCE [LARGE SCALE GENOMIC DNA]</scope>
    <source>
        <strain evidence="1">Cs_M1</strain>
        <tissue evidence="1">Blood</tissue>
    </source>
</reference>
<protein>
    <submittedName>
        <fullName evidence="1">Uncharacterized protein</fullName>
    </submittedName>
</protein>
<evidence type="ECO:0000313" key="2">
    <source>
        <dbReference type="Proteomes" id="UP001356427"/>
    </source>
</evidence>
<dbReference type="EMBL" id="JAGTTL010000016">
    <property type="protein sequence ID" value="KAK6310332.1"/>
    <property type="molecule type" value="Genomic_DNA"/>
</dbReference>
<comment type="caution">
    <text evidence="1">The sequence shown here is derived from an EMBL/GenBank/DDBJ whole genome shotgun (WGS) entry which is preliminary data.</text>
</comment>
<proteinExistence type="predicted"/>
<keyword evidence="2" id="KW-1185">Reference proteome</keyword>
<organism evidence="1 2">
    <name type="scientific">Coregonus suidteri</name>
    <dbReference type="NCBI Taxonomy" id="861788"/>
    <lineage>
        <taxon>Eukaryota</taxon>
        <taxon>Metazoa</taxon>
        <taxon>Chordata</taxon>
        <taxon>Craniata</taxon>
        <taxon>Vertebrata</taxon>
        <taxon>Euteleostomi</taxon>
        <taxon>Actinopterygii</taxon>
        <taxon>Neopterygii</taxon>
        <taxon>Teleostei</taxon>
        <taxon>Protacanthopterygii</taxon>
        <taxon>Salmoniformes</taxon>
        <taxon>Salmonidae</taxon>
        <taxon>Coregoninae</taxon>
        <taxon>Coregonus</taxon>
    </lineage>
</organism>
<evidence type="ECO:0000313" key="1">
    <source>
        <dbReference type="EMBL" id="KAK6310332.1"/>
    </source>
</evidence>
<sequence length="56" mass="6257">MHYCFDFALQEKPAEALRNGSVSTAAIYGQEVMSLSTAPIYRTFHPHLGYGCLMMT</sequence>
<gene>
    <name evidence="1" type="ORF">J4Q44_G00183870</name>
</gene>
<dbReference type="AlphaFoldDB" id="A0AAN8LL76"/>